<dbReference type="SUPFAM" id="SSF52540">
    <property type="entry name" value="P-loop containing nucleoside triphosphate hydrolases"/>
    <property type="match status" value="1"/>
</dbReference>
<organism evidence="2 3">
    <name type="scientific">Frankliniella occidentalis</name>
    <name type="common">Western flower thrips</name>
    <name type="synonym">Euthrips occidentalis</name>
    <dbReference type="NCBI Taxonomy" id="133901"/>
    <lineage>
        <taxon>Eukaryota</taxon>
        <taxon>Metazoa</taxon>
        <taxon>Ecdysozoa</taxon>
        <taxon>Arthropoda</taxon>
        <taxon>Hexapoda</taxon>
        <taxon>Insecta</taxon>
        <taxon>Pterygota</taxon>
        <taxon>Neoptera</taxon>
        <taxon>Paraneoptera</taxon>
        <taxon>Thysanoptera</taxon>
        <taxon>Terebrantia</taxon>
        <taxon>Thripoidea</taxon>
        <taxon>Thripidae</taxon>
        <taxon>Frankliniella</taxon>
    </lineage>
</organism>
<reference evidence="3" key="1">
    <citation type="submission" date="2025-08" db="UniProtKB">
        <authorList>
            <consortium name="RefSeq"/>
        </authorList>
    </citation>
    <scope>IDENTIFICATION</scope>
    <source>
        <tissue evidence="3">Whole organism</tissue>
    </source>
</reference>
<dbReference type="GO" id="GO:0005524">
    <property type="term" value="F:ATP binding"/>
    <property type="evidence" value="ECO:0007669"/>
    <property type="project" value="InterPro"/>
</dbReference>
<proteinExistence type="predicted"/>
<dbReference type="RefSeq" id="XP_052121871.1">
    <property type="nucleotide sequence ID" value="XM_052265911.1"/>
</dbReference>
<sequence length="199" mass="21422">MELSQVEAAVAEPVMAVSVREAWHEYGRWRRRGRGRRRPSAPETVLQGVNMTVRRGEVYALLGRSGCGKTTLLRALVGQLALDDGEVRVFGRAPGDPLAGVPGRAVGYMPQEVAVHDGFTVGETLAFFGRLMGMKSAAIRKSTDTLVSALRLPGSHELVGALSGGEKRRVSLAVAMLHAPPLLVLDEPTVGLDPLLRHR</sequence>
<dbReference type="OrthoDB" id="10255969at2759"/>
<dbReference type="Pfam" id="PF00005">
    <property type="entry name" value="ABC_tran"/>
    <property type="match status" value="1"/>
</dbReference>
<name>A0A9C6TSZ3_FRAOC</name>
<dbReference type="KEGG" id="foc:127749113"/>
<dbReference type="Gene3D" id="3.40.50.300">
    <property type="entry name" value="P-loop containing nucleotide triphosphate hydrolases"/>
    <property type="match status" value="1"/>
</dbReference>
<dbReference type="AlphaFoldDB" id="A0A9C6TSZ3"/>
<feature type="domain" description="ABC transporter" evidence="1">
    <location>
        <begin position="46"/>
        <end position="189"/>
    </location>
</feature>
<dbReference type="CDD" id="cd03230">
    <property type="entry name" value="ABC_DR_subfamily_A"/>
    <property type="match status" value="1"/>
</dbReference>
<dbReference type="PANTHER" id="PTHR43038:SF3">
    <property type="entry name" value="ABC TRANSPORTER G FAMILY MEMBER 20 ISOFORM X1"/>
    <property type="match status" value="1"/>
</dbReference>
<dbReference type="InterPro" id="IPR017871">
    <property type="entry name" value="ABC_transporter-like_CS"/>
</dbReference>
<evidence type="ECO:0000259" key="1">
    <source>
        <dbReference type="Pfam" id="PF00005"/>
    </source>
</evidence>
<keyword evidence="2" id="KW-1185">Reference proteome</keyword>
<dbReference type="GO" id="GO:0016887">
    <property type="term" value="F:ATP hydrolysis activity"/>
    <property type="evidence" value="ECO:0007669"/>
    <property type="project" value="InterPro"/>
</dbReference>
<dbReference type="PROSITE" id="PS00211">
    <property type="entry name" value="ABC_TRANSPORTER_1"/>
    <property type="match status" value="1"/>
</dbReference>
<protein>
    <submittedName>
        <fullName evidence="3">ABC transporter G family member 23-like</fullName>
    </submittedName>
</protein>
<accession>A0A9C6TSZ3</accession>
<dbReference type="PANTHER" id="PTHR43038">
    <property type="entry name" value="ATP-BINDING CASSETTE, SUB-FAMILY H, MEMBER 1"/>
    <property type="match status" value="1"/>
</dbReference>
<dbReference type="Proteomes" id="UP000504606">
    <property type="component" value="Unplaced"/>
</dbReference>
<dbReference type="InterPro" id="IPR003439">
    <property type="entry name" value="ABC_transporter-like_ATP-bd"/>
</dbReference>
<dbReference type="GeneID" id="127749113"/>
<gene>
    <name evidence="3" type="primary">LOC127749113</name>
</gene>
<evidence type="ECO:0000313" key="3">
    <source>
        <dbReference type="RefSeq" id="XP_052121871.1"/>
    </source>
</evidence>
<dbReference type="InterPro" id="IPR027417">
    <property type="entry name" value="P-loop_NTPase"/>
</dbReference>
<evidence type="ECO:0000313" key="2">
    <source>
        <dbReference type="Proteomes" id="UP000504606"/>
    </source>
</evidence>